<comment type="caution">
    <text evidence="3">The sequence shown here is derived from an EMBL/GenBank/DDBJ whole genome shotgun (WGS) entry which is preliminary data.</text>
</comment>
<dbReference type="InterPro" id="IPR018392">
    <property type="entry name" value="LysM"/>
</dbReference>
<dbReference type="PANTHER" id="PTHR38731">
    <property type="entry name" value="LIPL45-RELATED LIPOPROTEIN-RELATED"/>
    <property type="match status" value="1"/>
</dbReference>
<proteinExistence type="predicted"/>
<dbReference type="Gene3D" id="3.10.350.10">
    <property type="entry name" value="LysM domain"/>
    <property type="match status" value="1"/>
</dbReference>
<evidence type="ECO:0000259" key="2">
    <source>
        <dbReference type="PROSITE" id="PS51782"/>
    </source>
</evidence>
<reference evidence="3" key="1">
    <citation type="submission" date="2016-12" db="EMBL/GenBank/DDBJ databases">
        <authorList>
            <person name="Moulin L."/>
        </authorList>
    </citation>
    <scope>NUCLEOTIDE SEQUENCE [LARGE SCALE GENOMIC DNA]</scope>
    <source>
        <strain evidence="3">STM 7183</strain>
    </source>
</reference>
<gene>
    <name evidence="3" type="ORF">BN2476_260082</name>
</gene>
<sequence length="482" mass="52197">MTVAVADIASRVSSPATPRVSVRMVTFALRGIIACLMAALALLPACADAQTAVKRAPAASTVYVARAGDTLYDVADRYLRDPRDWVVLRKLNHVEDPLHLQPGAKLILPVALLKQEPRTARVVAMSGPAEHAFRQNAFVPVTVGMTLVEGDRVRTGHNGFVTLELDDGSHLSVPQDSTIEIGTLRQTVPTGSQDRVIELRKGEVDSEVTHATKKDDRFQIRSPSVVAGVRGTRFRVSYDGGEQSTAVAVLDGAVGVDAARVRPRAPGVPLQASTQLIGAKFGNVTRATGGVGVPVALLPSPALAEPGKVQDANDVSFAIVPSDKAHAYRVQIARDADLFDLIRDQRVSAPHATFEDLPDGNYFVRIASIDDIGLEGLPRIYAFERRQFALEASAGQRPGTRDFEFRWLSASRPGVETRFRFVLATTDDLREPIVDRADLAAGQIAVSDLPPGVYYWTVIAEQFENGRFYQKGSSVRSFTLAR</sequence>
<dbReference type="SUPFAM" id="SSF54106">
    <property type="entry name" value="LysM domain"/>
    <property type="match status" value="1"/>
</dbReference>
<dbReference type="AlphaFoldDB" id="A0A1N7S2D1"/>
<feature type="domain" description="LysM" evidence="2">
    <location>
        <begin position="61"/>
        <end position="108"/>
    </location>
</feature>
<dbReference type="PIRSF" id="PIRSF029644">
    <property type="entry name" value="UCP029644"/>
    <property type="match status" value="1"/>
</dbReference>
<dbReference type="Gene3D" id="2.60.120.1440">
    <property type="match status" value="1"/>
</dbReference>
<keyword evidence="1" id="KW-0732">Signal</keyword>
<evidence type="ECO:0000313" key="3">
    <source>
        <dbReference type="EMBL" id="SIT41137.1"/>
    </source>
</evidence>
<dbReference type="InterPro" id="IPR006860">
    <property type="entry name" value="FecR"/>
</dbReference>
<feature type="chain" id="PRO_5012907674" description="LysM domain-containing protein" evidence="1">
    <location>
        <begin position="48"/>
        <end position="482"/>
    </location>
</feature>
<dbReference type="Gene3D" id="2.60.40.10">
    <property type="entry name" value="Immunoglobulins"/>
    <property type="match status" value="1"/>
</dbReference>
<dbReference type="CDD" id="cd00118">
    <property type="entry name" value="LysM"/>
    <property type="match status" value="1"/>
</dbReference>
<evidence type="ECO:0000313" key="4">
    <source>
        <dbReference type="Proteomes" id="UP000195569"/>
    </source>
</evidence>
<feature type="signal peptide" evidence="1">
    <location>
        <begin position="1"/>
        <end position="47"/>
    </location>
</feature>
<dbReference type="PANTHER" id="PTHR38731:SF1">
    <property type="entry name" value="FECR PROTEIN DOMAIN-CONTAINING PROTEIN"/>
    <property type="match status" value="1"/>
</dbReference>
<dbReference type="InterPro" id="IPR016930">
    <property type="entry name" value="UCP029644"/>
</dbReference>
<accession>A0A1N7S2D1</accession>
<dbReference type="Pfam" id="PF04773">
    <property type="entry name" value="FecR"/>
    <property type="match status" value="1"/>
</dbReference>
<dbReference type="Pfam" id="PF01476">
    <property type="entry name" value="LysM"/>
    <property type="match status" value="1"/>
</dbReference>
<name>A0A1N7S2D1_9BURK</name>
<dbReference type="EMBL" id="CYGY02000026">
    <property type="protein sequence ID" value="SIT41137.1"/>
    <property type="molecule type" value="Genomic_DNA"/>
</dbReference>
<dbReference type="Proteomes" id="UP000195569">
    <property type="component" value="Unassembled WGS sequence"/>
</dbReference>
<dbReference type="PROSITE" id="PS51782">
    <property type="entry name" value="LYSM"/>
    <property type="match status" value="1"/>
</dbReference>
<organism evidence="3 4">
    <name type="scientific">Paraburkholderia piptadeniae</name>
    <dbReference type="NCBI Taxonomy" id="1701573"/>
    <lineage>
        <taxon>Bacteria</taxon>
        <taxon>Pseudomonadati</taxon>
        <taxon>Pseudomonadota</taxon>
        <taxon>Betaproteobacteria</taxon>
        <taxon>Burkholderiales</taxon>
        <taxon>Burkholderiaceae</taxon>
        <taxon>Paraburkholderia</taxon>
    </lineage>
</organism>
<dbReference type="InterPro" id="IPR013783">
    <property type="entry name" value="Ig-like_fold"/>
</dbReference>
<evidence type="ECO:0000256" key="1">
    <source>
        <dbReference type="SAM" id="SignalP"/>
    </source>
</evidence>
<dbReference type="InterPro" id="IPR036779">
    <property type="entry name" value="LysM_dom_sf"/>
</dbReference>
<keyword evidence="4" id="KW-1185">Reference proteome</keyword>
<protein>
    <recommendedName>
        <fullName evidence="2">LysM domain-containing protein</fullName>
    </recommendedName>
</protein>